<comment type="caution">
    <text evidence="2">The sequence shown here is derived from an EMBL/GenBank/DDBJ whole genome shotgun (WGS) entry which is preliminary data.</text>
</comment>
<dbReference type="Pfam" id="PF15916">
    <property type="entry name" value="DUF4743"/>
    <property type="match status" value="1"/>
</dbReference>
<dbReference type="InterPro" id="IPR015797">
    <property type="entry name" value="NUDIX_hydrolase-like_dom_sf"/>
</dbReference>
<dbReference type="Gene3D" id="3.90.79.10">
    <property type="entry name" value="Nucleoside Triphosphate Pyrophosphohydrolase"/>
    <property type="match status" value="1"/>
</dbReference>
<dbReference type="AlphaFoldDB" id="A0A8H2WRE7"/>
<dbReference type="SUPFAM" id="SSF55811">
    <property type="entry name" value="Nudix"/>
    <property type="match status" value="1"/>
</dbReference>
<accession>A0A8H2WRE7</accession>
<evidence type="ECO:0000313" key="2">
    <source>
        <dbReference type="EMBL" id="CAE6402293.1"/>
    </source>
</evidence>
<dbReference type="CDD" id="cd03676">
    <property type="entry name" value="NUDIX_Tnr3_like"/>
    <property type="match status" value="1"/>
</dbReference>
<dbReference type="PROSITE" id="PS51462">
    <property type="entry name" value="NUDIX"/>
    <property type="match status" value="1"/>
</dbReference>
<dbReference type="GO" id="GO:0044715">
    <property type="term" value="F:8-oxo-dGDP phosphatase activity"/>
    <property type="evidence" value="ECO:0007669"/>
    <property type="project" value="TreeGrafter"/>
</dbReference>
<feature type="domain" description="Nudix hydrolase" evidence="1">
    <location>
        <begin position="150"/>
        <end position="303"/>
    </location>
</feature>
<dbReference type="FunFam" id="3.90.79.10:FF:000019">
    <property type="entry name" value="Thiamin pyrophosphokinase, putative"/>
    <property type="match status" value="1"/>
</dbReference>
<name>A0A8H2WRE7_9AGAM</name>
<gene>
    <name evidence="2" type="ORF">RDB_LOCUS57331</name>
</gene>
<protein>
    <recommendedName>
        <fullName evidence="1">Nudix hydrolase domain-containing protein</fullName>
    </recommendedName>
</protein>
<dbReference type="Pfam" id="PF00293">
    <property type="entry name" value="NUDIX"/>
    <property type="match status" value="1"/>
</dbReference>
<evidence type="ECO:0000259" key="1">
    <source>
        <dbReference type="PROSITE" id="PS51462"/>
    </source>
</evidence>
<dbReference type="InterPro" id="IPR031804">
    <property type="entry name" value="DUF4743"/>
</dbReference>
<organism evidence="2 3">
    <name type="scientific">Rhizoctonia solani</name>
    <dbReference type="NCBI Taxonomy" id="456999"/>
    <lineage>
        <taxon>Eukaryota</taxon>
        <taxon>Fungi</taxon>
        <taxon>Dikarya</taxon>
        <taxon>Basidiomycota</taxon>
        <taxon>Agaricomycotina</taxon>
        <taxon>Agaricomycetes</taxon>
        <taxon>Cantharellales</taxon>
        <taxon>Ceratobasidiaceae</taxon>
        <taxon>Rhizoctonia</taxon>
    </lineage>
</organism>
<evidence type="ECO:0000313" key="3">
    <source>
        <dbReference type="Proteomes" id="UP000663846"/>
    </source>
</evidence>
<proteinExistence type="predicted"/>
<dbReference type="Proteomes" id="UP000663846">
    <property type="component" value="Unassembled WGS sequence"/>
</dbReference>
<dbReference type="EMBL" id="CAJMWS010000304">
    <property type="protein sequence ID" value="CAE6402293.1"/>
    <property type="molecule type" value="Genomic_DNA"/>
</dbReference>
<dbReference type="PANTHER" id="PTHR13622:SF8">
    <property type="entry name" value="THIAMIN PYROPHOSPHOKINASE 1"/>
    <property type="match status" value="1"/>
</dbReference>
<sequence>MSLLGIIKAANNFNPAALSTQKFVPFYLSLKRTQPQDIIGQIPPKVVANILSYPPGTFAAHAIDSSGGVSRTPDNAHPPSSAQVKAIAFDDRIRTVHERSEAIERASLEWRNRGLFAGAIGKNKWRNERYSVYVHPFRNAGPGGEVAFQLERAACELFGFVTYGVHMTMYTSDYRIWVPRRSKTKQTWPGFLDNSAAGGIPVGMSPFESMVKECEEEASLAKDVARKHLKSVGAVSYFFQNSQGNLHPEVKYVYDMLCPSAHDPAFVPKPLDGEVESFELMGWEAVIAKLKAGEFKRNSALVLVDFLVRHGIVTHENEPNYLDIVTQMHGRFGFE</sequence>
<reference evidence="2" key="1">
    <citation type="submission" date="2021-01" db="EMBL/GenBank/DDBJ databases">
        <authorList>
            <person name="Kaushik A."/>
        </authorList>
    </citation>
    <scope>NUCLEOTIDE SEQUENCE</scope>
    <source>
        <strain evidence="2">AG1-1C</strain>
    </source>
</reference>
<dbReference type="InterPro" id="IPR000086">
    <property type="entry name" value="NUDIX_hydrolase_dom"/>
</dbReference>
<dbReference type="PANTHER" id="PTHR13622">
    <property type="entry name" value="THIAMIN PYROPHOSPHOKINASE"/>
    <property type="match status" value="1"/>
</dbReference>